<reference evidence="1 2" key="1">
    <citation type="journal article" date="2018" name="Sci. Rep.">
        <title>Genome sequence of the cauliflower mushroom Sparassis crispa (Hanabiratake) and its association with beneficial usage.</title>
        <authorList>
            <person name="Kiyama R."/>
            <person name="Furutani Y."/>
            <person name="Kawaguchi K."/>
            <person name="Nakanishi T."/>
        </authorList>
    </citation>
    <scope>NUCLEOTIDE SEQUENCE [LARGE SCALE GENOMIC DNA]</scope>
</reference>
<accession>A0A401GUK8</accession>
<dbReference type="RefSeq" id="XP_027616828.1">
    <property type="nucleotide sequence ID" value="XM_027761027.1"/>
</dbReference>
<comment type="caution">
    <text evidence="1">The sequence shown here is derived from an EMBL/GenBank/DDBJ whole genome shotgun (WGS) entry which is preliminary data.</text>
</comment>
<evidence type="ECO:0000313" key="1">
    <source>
        <dbReference type="EMBL" id="GBE85915.1"/>
    </source>
</evidence>
<organism evidence="1 2">
    <name type="scientific">Sparassis crispa</name>
    <dbReference type="NCBI Taxonomy" id="139825"/>
    <lineage>
        <taxon>Eukaryota</taxon>
        <taxon>Fungi</taxon>
        <taxon>Dikarya</taxon>
        <taxon>Basidiomycota</taxon>
        <taxon>Agaricomycotina</taxon>
        <taxon>Agaricomycetes</taxon>
        <taxon>Polyporales</taxon>
        <taxon>Sparassidaceae</taxon>
        <taxon>Sparassis</taxon>
    </lineage>
</organism>
<proteinExistence type="predicted"/>
<evidence type="ECO:0000313" key="2">
    <source>
        <dbReference type="Proteomes" id="UP000287166"/>
    </source>
</evidence>
<dbReference type="InParanoid" id="A0A401GUK8"/>
<dbReference type="Proteomes" id="UP000287166">
    <property type="component" value="Unassembled WGS sequence"/>
</dbReference>
<dbReference type="AlphaFoldDB" id="A0A401GUK8"/>
<gene>
    <name evidence="1" type="ORF">SCP_0804390</name>
</gene>
<name>A0A401GUK8_9APHY</name>
<dbReference type="OrthoDB" id="2788070at2759"/>
<dbReference type="EMBL" id="BFAD01000008">
    <property type="protein sequence ID" value="GBE85915.1"/>
    <property type="molecule type" value="Genomic_DNA"/>
</dbReference>
<evidence type="ECO:0008006" key="3">
    <source>
        <dbReference type="Google" id="ProtNLM"/>
    </source>
</evidence>
<protein>
    <recommendedName>
        <fullName evidence="3">HNH nuclease domain-containing protein</fullName>
    </recommendedName>
</protein>
<keyword evidence="2" id="KW-1185">Reference proteome</keyword>
<sequence length="253" mass="28691">MLFNYAVCPAGNSIDQTSTEALAPGDIGICRPGLNGSVLAKLPLLTEGKSFAFLKKSLSDVGGLEWGEMSGSFQQEVKVRDSERCIVTGTPSNEASLVISWIYPPFLASFDMEEDITQYLSVTNALTMREDLAKGFEENEFGIDVDDNYRIVSFVPSAPSYLLPHTHLDLSHFSPNVRPNEQYLRRHFIMCLVVNFLGGDISKQYEDIDPDEFWEERGVFDEDYDFNEPEWHTELGREAKALLLRRWPGRYQD</sequence>
<dbReference type="GeneID" id="38782832"/>